<dbReference type="Pfam" id="PF00285">
    <property type="entry name" value="Citrate_synt"/>
    <property type="match status" value="1"/>
</dbReference>
<sequence>MAHRIFEFEHFRVVKITFRCWNRNREPAGLPRRGVTHVTRGLTHTFTPTFAVSRVGGWCNHCLEQLEDDRLGRPVSRYGGARDRIWTPVDER</sequence>
<protein>
    <submittedName>
        <fullName evidence="1">Uncharacterized protein</fullName>
    </submittedName>
</protein>
<dbReference type="Gene3D" id="1.10.580.10">
    <property type="entry name" value="Citrate Synthase, domain 1"/>
    <property type="match status" value="1"/>
</dbReference>
<comment type="caution">
    <text evidence="1">The sequence shown here is derived from an EMBL/GenBank/DDBJ whole genome shotgun (WGS) entry which is preliminary data.</text>
</comment>
<dbReference type="EMBL" id="VTAW01000012">
    <property type="protein sequence ID" value="TYT61911.1"/>
    <property type="molecule type" value="Genomic_DNA"/>
</dbReference>
<dbReference type="GO" id="GO:0046912">
    <property type="term" value="F:acyltransferase activity, acyl groups converted into alkyl on transfer"/>
    <property type="evidence" value="ECO:0007669"/>
    <property type="project" value="InterPro"/>
</dbReference>
<gene>
    <name evidence="1" type="ORF">FYC77_10555</name>
</gene>
<organism evidence="1 2">
    <name type="scientific">Natrialba swarupiae</name>
    <dbReference type="NCBI Taxonomy" id="2448032"/>
    <lineage>
        <taxon>Archaea</taxon>
        <taxon>Methanobacteriati</taxon>
        <taxon>Methanobacteriota</taxon>
        <taxon>Stenosarchaea group</taxon>
        <taxon>Halobacteria</taxon>
        <taxon>Halobacteriales</taxon>
        <taxon>Natrialbaceae</taxon>
        <taxon>Natrialba</taxon>
    </lineage>
</organism>
<keyword evidence="2" id="KW-1185">Reference proteome</keyword>
<dbReference type="Proteomes" id="UP000324104">
    <property type="component" value="Unassembled WGS sequence"/>
</dbReference>
<dbReference type="InterPro" id="IPR036969">
    <property type="entry name" value="Citrate_synthase_sf"/>
</dbReference>
<dbReference type="SUPFAM" id="SSF48256">
    <property type="entry name" value="Citrate synthase"/>
    <property type="match status" value="1"/>
</dbReference>
<reference evidence="1 2" key="1">
    <citation type="submission" date="2019-08" db="EMBL/GenBank/DDBJ databases">
        <title>Archaea genome.</title>
        <authorList>
            <person name="Kajale S."/>
            <person name="Shouche Y."/>
            <person name="Deshpande N."/>
            <person name="Sharma A."/>
        </authorList>
    </citation>
    <scope>NUCLEOTIDE SEQUENCE [LARGE SCALE GENOMIC DNA]</scope>
    <source>
        <strain evidence="1 2">ESP3B_9</strain>
    </source>
</reference>
<evidence type="ECO:0000313" key="1">
    <source>
        <dbReference type="EMBL" id="TYT61911.1"/>
    </source>
</evidence>
<accession>A0A5D5AS64</accession>
<dbReference type="InterPro" id="IPR002020">
    <property type="entry name" value="Citrate_synthase"/>
</dbReference>
<dbReference type="InterPro" id="IPR016142">
    <property type="entry name" value="Citrate_synth-like_lrg_a-sub"/>
</dbReference>
<name>A0A5D5AS64_9EURY</name>
<dbReference type="AlphaFoldDB" id="A0A5D5AS64"/>
<proteinExistence type="predicted"/>
<evidence type="ECO:0000313" key="2">
    <source>
        <dbReference type="Proteomes" id="UP000324104"/>
    </source>
</evidence>